<dbReference type="OrthoDB" id="6779668at2759"/>
<gene>
    <name evidence="1" type="ORF">CALMAC_LOCUS8722</name>
</gene>
<accession>A0A653CG15</accession>
<evidence type="ECO:0000313" key="2">
    <source>
        <dbReference type="Proteomes" id="UP000410492"/>
    </source>
</evidence>
<reference evidence="1 2" key="1">
    <citation type="submission" date="2019-01" db="EMBL/GenBank/DDBJ databases">
        <authorList>
            <person name="Sayadi A."/>
        </authorList>
    </citation>
    <scope>NUCLEOTIDE SEQUENCE [LARGE SCALE GENOMIC DNA]</scope>
</reference>
<dbReference type="Proteomes" id="UP000410492">
    <property type="component" value="Unassembled WGS sequence"/>
</dbReference>
<keyword evidence="2" id="KW-1185">Reference proteome</keyword>
<dbReference type="EMBL" id="CAACVG010007715">
    <property type="protein sequence ID" value="VEN46713.1"/>
    <property type="molecule type" value="Genomic_DNA"/>
</dbReference>
<proteinExistence type="predicted"/>
<organism evidence="1 2">
    <name type="scientific">Callosobruchus maculatus</name>
    <name type="common">Southern cowpea weevil</name>
    <name type="synonym">Pulse bruchid</name>
    <dbReference type="NCBI Taxonomy" id="64391"/>
    <lineage>
        <taxon>Eukaryota</taxon>
        <taxon>Metazoa</taxon>
        <taxon>Ecdysozoa</taxon>
        <taxon>Arthropoda</taxon>
        <taxon>Hexapoda</taxon>
        <taxon>Insecta</taxon>
        <taxon>Pterygota</taxon>
        <taxon>Neoptera</taxon>
        <taxon>Endopterygota</taxon>
        <taxon>Coleoptera</taxon>
        <taxon>Polyphaga</taxon>
        <taxon>Cucujiformia</taxon>
        <taxon>Chrysomeloidea</taxon>
        <taxon>Chrysomelidae</taxon>
        <taxon>Bruchinae</taxon>
        <taxon>Bruchini</taxon>
        <taxon>Callosobruchus</taxon>
    </lineage>
</organism>
<evidence type="ECO:0000313" key="1">
    <source>
        <dbReference type="EMBL" id="VEN46713.1"/>
    </source>
</evidence>
<protein>
    <submittedName>
        <fullName evidence="1">Uncharacterized protein</fullName>
    </submittedName>
</protein>
<name>A0A653CG15_CALMS</name>
<dbReference type="AlphaFoldDB" id="A0A653CG15"/>
<sequence length="158" mass="18636">MSIVNNTDTVSQTQEFTKCDAELMVHQDDFLKDSELSKENSKDQGGQLVRTYGRKGHFGMFSKIYRHLRLIKNDVTTMKKILCSVECVVDKEDKSRFSFRFGDIRSWFAECDLKKEKVLIRTESIKFMEARIRAINFCKFHRLLKVTKTKKKKVKRIL</sequence>